<evidence type="ECO:0000313" key="2">
    <source>
        <dbReference type="Proteomes" id="UP000005242"/>
    </source>
</evidence>
<gene>
    <name evidence="1" type="ORF">WALSEDRAFT_61259</name>
</gene>
<dbReference type="AlphaFoldDB" id="I4Y7I4"/>
<dbReference type="STRING" id="671144.I4Y7I4"/>
<sequence length="313" mass="36313">MLDIKIKPKQGNIYKDFPVEGYLGMSTCRVVGFAYTEILDKKPLKVKEINVKLKCIESAYKKSTVLFETTDCLMSFDDYVELGEMEKEFMLTIPSHSSLPSSIRLHNYQILWKLEVNLYHENIKYIGNLKTKSICLNLFRFSHLSRNLSRHEENIKNLEFKTLIDSFKLLSLDNLNVNINLRLLSDDIIIKKLYVSLDRKVSFRLLKSSFFTSNNYSTRLIEHSVTPHLIPSKRENYQFTILIPSSKSKGSWSIGESLITNLIDIQFFITTTVLIKNARGSTKKVEIDSKEILLISITNKDLNRAIRCNTYKF</sequence>
<dbReference type="GeneID" id="18474424"/>
<protein>
    <recommendedName>
        <fullName evidence="3">Arrestin-like N-terminal domain-containing protein</fullName>
    </recommendedName>
</protein>
<name>I4Y7I4_WALMC</name>
<dbReference type="InParanoid" id="I4Y7I4"/>
<dbReference type="HOGENOM" id="CLU_889046_0_0_1"/>
<evidence type="ECO:0000313" key="1">
    <source>
        <dbReference type="EMBL" id="EIM19926.1"/>
    </source>
</evidence>
<reference evidence="1 2" key="1">
    <citation type="journal article" date="2012" name="Fungal Genet. Biol.">
        <title>The genome of the xerotolerant mold Wallemia sebi reveals adaptations to osmotic stress and suggests cryptic sexual reproduction.</title>
        <authorList>
            <person name="Padamsee M."/>
            <person name="Kumar T.K.A."/>
            <person name="Riley R."/>
            <person name="Binder M."/>
            <person name="Boyd A."/>
            <person name="Calvo A.M."/>
            <person name="Furukawa K."/>
            <person name="Hesse C."/>
            <person name="Hohmann S."/>
            <person name="James T.Y."/>
            <person name="LaButti K."/>
            <person name="Lapidus A."/>
            <person name="Lindquist E."/>
            <person name="Lucas S."/>
            <person name="Miller K."/>
            <person name="Shantappa S."/>
            <person name="Grigoriev I.V."/>
            <person name="Hibbett D.S."/>
            <person name="McLaughlin D.J."/>
            <person name="Spatafora J.W."/>
            <person name="Aime M.C."/>
        </authorList>
    </citation>
    <scope>NUCLEOTIDE SEQUENCE [LARGE SCALE GENOMIC DNA]</scope>
    <source>
        <strain evidence="2">ATCC MYA-4683 / CBS 633.66</strain>
    </source>
</reference>
<keyword evidence="2" id="KW-1185">Reference proteome</keyword>
<dbReference type="Proteomes" id="UP000005242">
    <property type="component" value="Unassembled WGS sequence"/>
</dbReference>
<dbReference type="KEGG" id="wse:WALSEDRAFT_61259"/>
<accession>I4Y7I4</accession>
<evidence type="ECO:0008006" key="3">
    <source>
        <dbReference type="Google" id="ProtNLM"/>
    </source>
</evidence>
<dbReference type="EMBL" id="JH668244">
    <property type="protein sequence ID" value="EIM19926.1"/>
    <property type="molecule type" value="Genomic_DNA"/>
</dbReference>
<dbReference type="OMA" id="CIEFAFG"/>
<dbReference type="OrthoDB" id="3230530at2759"/>
<dbReference type="RefSeq" id="XP_006960065.1">
    <property type="nucleotide sequence ID" value="XM_006960003.1"/>
</dbReference>
<proteinExistence type="predicted"/>
<organism evidence="1 2">
    <name type="scientific">Wallemia mellicola (strain ATCC MYA-4683 / CBS 633.66)</name>
    <name type="common">Wallemia sebi (CBS 633.66)</name>
    <dbReference type="NCBI Taxonomy" id="671144"/>
    <lineage>
        <taxon>Eukaryota</taxon>
        <taxon>Fungi</taxon>
        <taxon>Dikarya</taxon>
        <taxon>Basidiomycota</taxon>
        <taxon>Wallemiomycotina</taxon>
        <taxon>Wallemiomycetes</taxon>
        <taxon>Wallemiales</taxon>
        <taxon>Wallemiaceae</taxon>
        <taxon>Wallemia</taxon>
    </lineage>
</organism>